<gene>
    <name evidence="1" type="ORF">DI536_16475</name>
</gene>
<protein>
    <recommendedName>
        <fullName evidence="3">DUF4920 domain-containing protein</fullName>
    </recommendedName>
</protein>
<name>A0A2W5V7W5_9BACT</name>
<evidence type="ECO:0008006" key="3">
    <source>
        <dbReference type="Google" id="ProtNLM"/>
    </source>
</evidence>
<sequence length="192" mass="21342">MNSLRFATMVAVLALSACGVEKLPEQLPIGEQPVTPVTPNPMVPEETDELPPLPDTAPELFAANYRRQENVEAVDFDELVANPSKYVNRTIETRGIVRASCQVRGCWMEVRSVRDAKSSSMTVRFVNYRFFVPLDSRSADVRFQGTVKVETITANQVAEYEAEGYVFGTKNADGSVTQVGFTANGVEMWRKK</sequence>
<accession>A0A2W5V7W5</accession>
<dbReference type="PROSITE" id="PS51257">
    <property type="entry name" value="PROKAR_LIPOPROTEIN"/>
    <property type="match status" value="1"/>
</dbReference>
<evidence type="ECO:0000313" key="1">
    <source>
        <dbReference type="EMBL" id="PZR11924.1"/>
    </source>
</evidence>
<dbReference type="InterPro" id="IPR032577">
    <property type="entry name" value="DUF4920"/>
</dbReference>
<reference evidence="1 2" key="1">
    <citation type="submission" date="2017-08" db="EMBL/GenBank/DDBJ databases">
        <title>Infants hospitalized years apart are colonized by the same room-sourced microbial strains.</title>
        <authorList>
            <person name="Brooks B."/>
            <person name="Olm M.R."/>
            <person name="Firek B.A."/>
            <person name="Baker R."/>
            <person name="Thomas B.C."/>
            <person name="Morowitz M.J."/>
            <person name="Banfield J.F."/>
        </authorList>
    </citation>
    <scope>NUCLEOTIDE SEQUENCE [LARGE SCALE GENOMIC DNA]</scope>
    <source>
        <strain evidence="1">S2_003_000_R2_14</strain>
    </source>
</reference>
<organism evidence="1 2">
    <name type="scientific">Archangium gephyra</name>
    <dbReference type="NCBI Taxonomy" id="48"/>
    <lineage>
        <taxon>Bacteria</taxon>
        <taxon>Pseudomonadati</taxon>
        <taxon>Myxococcota</taxon>
        <taxon>Myxococcia</taxon>
        <taxon>Myxococcales</taxon>
        <taxon>Cystobacterineae</taxon>
        <taxon>Archangiaceae</taxon>
        <taxon>Archangium</taxon>
    </lineage>
</organism>
<evidence type="ECO:0000313" key="2">
    <source>
        <dbReference type="Proteomes" id="UP000249061"/>
    </source>
</evidence>
<proteinExistence type="predicted"/>
<comment type="caution">
    <text evidence="1">The sequence shown here is derived from an EMBL/GenBank/DDBJ whole genome shotgun (WGS) entry which is preliminary data.</text>
</comment>
<dbReference type="EMBL" id="QFQP01000013">
    <property type="protein sequence ID" value="PZR11924.1"/>
    <property type="molecule type" value="Genomic_DNA"/>
</dbReference>
<dbReference type="Pfam" id="PF16267">
    <property type="entry name" value="DUF4920"/>
    <property type="match status" value="1"/>
</dbReference>
<dbReference type="AlphaFoldDB" id="A0A2W5V7W5"/>
<dbReference type="Proteomes" id="UP000249061">
    <property type="component" value="Unassembled WGS sequence"/>
</dbReference>